<name>A0A371P2T4_9ACTN</name>
<dbReference type="EMBL" id="QUBR01000002">
    <property type="protein sequence ID" value="REK70252.1"/>
    <property type="molecule type" value="Genomic_DNA"/>
</dbReference>
<evidence type="ECO:0000313" key="1">
    <source>
        <dbReference type="EMBL" id="REK70252.1"/>
    </source>
</evidence>
<evidence type="ECO:0000313" key="2">
    <source>
        <dbReference type="Proteomes" id="UP000265581"/>
    </source>
</evidence>
<dbReference type="RefSeq" id="WP_119704849.1">
    <property type="nucleotide sequence ID" value="NZ_JBHSOI010000002.1"/>
</dbReference>
<dbReference type="OrthoDB" id="3748664at2"/>
<sequence length="73" mass="8061">MHTTVTTDDAALADTLQAIDESLRKSFAAMPVDDVAVQVRRSMDEASVELPEATLREYAQHISDRADYVLVLP</sequence>
<protein>
    <submittedName>
        <fullName evidence="1">Uncharacterized protein</fullName>
    </submittedName>
</protein>
<keyword evidence="2" id="KW-1185">Reference proteome</keyword>
<organism evidence="1 2">
    <name type="scientific">Aeromicrobium endophyticum</name>
    <dbReference type="NCBI Taxonomy" id="2292704"/>
    <lineage>
        <taxon>Bacteria</taxon>
        <taxon>Bacillati</taxon>
        <taxon>Actinomycetota</taxon>
        <taxon>Actinomycetes</taxon>
        <taxon>Propionibacteriales</taxon>
        <taxon>Nocardioidaceae</taxon>
        <taxon>Aeromicrobium</taxon>
    </lineage>
</organism>
<accession>A0A371P2T4</accession>
<dbReference type="Proteomes" id="UP000265581">
    <property type="component" value="Unassembled WGS sequence"/>
</dbReference>
<proteinExistence type="predicted"/>
<gene>
    <name evidence="1" type="ORF">DX116_13935</name>
</gene>
<comment type="caution">
    <text evidence="1">The sequence shown here is derived from an EMBL/GenBank/DDBJ whole genome shotgun (WGS) entry which is preliminary data.</text>
</comment>
<reference evidence="1 2" key="1">
    <citation type="submission" date="2018-08" db="EMBL/GenBank/DDBJ databases">
        <title>Aeromicrobium sp. M2KJ-4, whole genome shotgun sequence.</title>
        <authorList>
            <person name="Tuo L."/>
        </authorList>
    </citation>
    <scope>NUCLEOTIDE SEQUENCE [LARGE SCALE GENOMIC DNA]</scope>
    <source>
        <strain evidence="1 2">M2KJ-4</strain>
    </source>
</reference>
<dbReference type="AlphaFoldDB" id="A0A371P2T4"/>